<evidence type="ECO:0000259" key="3">
    <source>
        <dbReference type="Pfam" id="PF00884"/>
    </source>
</evidence>
<feature type="domain" description="Sulfatase N-terminal" evidence="3">
    <location>
        <begin position="87"/>
        <end position="130"/>
    </location>
</feature>
<proteinExistence type="inferred from homology"/>
<accession>A0A0D6LC29</accession>
<dbReference type="AlphaFoldDB" id="A0A0D6LC29"/>
<dbReference type="Pfam" id="PF00884">
    <property type="entry name" value="Sulfatase"/>
    <property type="match status" value="1"/>
</dbReference>
<evidence type="ECO:0000313" key="4">
    <source>
        <dbReference type="EMBL" id="EPB65312.1"/>
    </source>
</evidence>
<comment type="cofactor">
    <cofactor evidence="1">
        <name>Ca(2+)</name>
        <dbReference type="ChEBI" id="CHEBI:29108"/>
    </cofactor>
</comment>
<organism evidence="4 5">
    <name type="scientific">Ancylostoma ceylanicum</name>
    <dbReference type="NCBI Taxonomy" id="53326"/>
    <lineage>
        <taxon>Eukaryota</taxon>
        <taxon>Metazoa</taxon>
        <taxon>Ecdysozoa</taxon>
        <taxon>Nematoda</taxon>
        <taxon>Chromadorea</taxon>
        <taxon>Rhabditida</taxon>
        <taxon>Rhabditina</taxon>
        <taxon>Rhabditomorpha</taxon>
        <taxon>Strongyloidea</taxon>
        <taxon>Ancylostomatidae</taxon>
        <taxon>Ancylostomatinae</taxon>
        <taxon>Ancylostoma</taxon>
    </lineage>
</organism>
<dbReference type="PANTHER" id="PTHR43751">
    <property type="entry name" value="SULFATASE"/>
    <property type="match status" value="1"/>
</dbReference>
<keyword evidence="5" id="KW-1185">Reference proteome</keyword>
<evidence type="ECO:0000256" key="2">
    <source>
        <dbReference type="ARBA" id="ARBA00008779"/>
    </source>
</evidence>
<evidence type="ECO:0000313" key="5">
    <source>
        <dbReference type="Proteomes" id="UP000054495"/>
    </source>
</evidence>
<name>A0A0D6LC29_9BILA</name>
<comment type="similarity">
    <text evidence="2">Belongs to the sulfatase family.</text>
</comment>
<dbReference type="Gene3D" id="3.40.720.10">
    <property type="entry name" value="Alkaline Phosphatase, subunit A"/>
    <property type="match status" value="2"/>
</dbReference>
<dbReference type="InterPro" id="IPR017850">
    <property type="entry name" value="Alkaline_phosphatase_core_sf"/>
</dbReference>
<dbReference type="SUPFAM" id="SSF53649">
    <property type="entry name" value="Alkaline phosphatase-like"/>
    <property type="match status" value="1"/>
</dbReference>
<reference evidence="4 5" key="1">
    <citation type="submission" date="2013-05" db="EMBL/GenBank/DDBJ databases">
        <title>Draft genome of the parasitic nematode Anyclostoma ceylanicum.</title>
        <authorList>
            <person name="Mitreva M."/>
        </authorList>
    </citation>
    <scope>NUCLEOTIDE SEQUENCE [LARGE SCALE GENOMIC DNA]</scope>
</reference>
<dbReference type="EMBL" id="KE129114">
    <property type="protein sequence ID" value="EPB65312.1"/>
    <property type="molecule type" value="Genomic_DNA"/>
</dbReference>
<evidence type="ECO:0000256" key="1">
    <source>
        <dbReference type="ARBA" id="ARBA00001913"/>
    </source>
</evidence>
<dbReference type="Proteomes" id="UP000054495">
    <property type="component" value="Unassembled WGS sequence"/>
</dbReference>
<dbReference type="InterPro" id="IPR000917">
    <property type="entry name" value="Sulfatase_N"/>
</dbReference>
<protein>
    <recommendedName>
        <fullName evidence="3">Sulfatase N-terminal domain-containing protein</fullName>
    </recommendedName>
</protein>
<gene>
    <name evidence="4" type="ORF">ANCCEY_15625</name>
</gene>
<dbReference type="InterPro" id="IPR052701">
    <property type="entry name" value="GAG_Ulvan_Degrading_Sulfatases"/>
</dbReference>
<sequence>MSLRGGDNEYYPSGPDPSMCFLYDGDDIVQQPMRFEWMTENLVHDWRRFLRMRLQKDQNERPFFFYFSFPQVHSTQFASPAFLGSSVRGGKSNSYEGGFRIPFIAWQPGTIKAGRVSNEVISSMDLYRTFRDMQNCPFQ</sequence>
<dbReference type="PANTHER" id="PTHR43751:SF2">
    <property type="entry name" value="SULFATASE N-TERMINAL DOMAIN-CONTAINING PROTEIN"/>
    <property type="match status" value="1"/>
</dbReference>
<feature type="non-terminal residue" evidence="4">
    <location>
        <position position="139"/>
    </location>
</feature>